<evidence type="ECO:0000313" key="1">
    <source>
        <dbReference type="EMBL" id="TQN28422.1"/>
    </source>
</evidence>
<dbReference type="RefSeq" id="WP_394344518.1">
    <property type="nucleotide sequence ID" value="NZ_VFQC01000002.1"/>
</dbReference>
<evidence type="ECO:0000313" key="2">
    <source>
        <dbReference type="Proteomes" id="UP000317422"/>
    </source>
</evidence>
<accession>A0A543N9B0</accession>
<organism evidence="1 2">
    <name type="scientific">Haloactinospora alba</name>
    <dbReference type="NCBI Taxonomy" id="405555"/>
    <lineage>
        <taxon>Bacteria</taxon>
        <taxon>Bacillati</taxon>
        <taxon>Actinomycetota</taxon>
        <taxon>Actinomycetes</taxon>
        <taxon>Streptosporangiales</taxon>
        <taxon>Nocardiopsidaceae</taxon>
        <taxon>Haloactinospora</taxon>
    </lineage>
</organism>
<dbReference type="Proteomes" id="UP000317422">
    <property type="component" value="Unassembled WGS sequence"/>
</dbReference>
<sequence length="91" mass="9553">MASAPSQRFQSKTVSSPRHVAVVPAGRVFAVWVRPDYGRTDRGSSHGTVAVIDADTGDLVWHQPVHSTAADGGGRAATTRCVSPATAPTWL</sequence>
<name>A0A543N9B0_9ACTN</name>
<protein>
    <submittedName>
        <fullName evidence="1">PQQ enzyme-like repeat protein</fullName>
    </submittedName>
</protein>
<dbReference type="EMBL" id="VFQC01000002">
    <property type="protein sequence ID" value="TQN28422.1"/>
    <property type="molecule type" value="Genomic_DNA"/>
</dbReference>
<keyword evidence="2" id="KW-1185">Reference proteome</keyword>
<comment type="caution">
    <text evidence="1">The sequence shown here is derived from an EMBL/GenBank/DDBJ whole genome shotgun (WGS) entry which is preliminary data.</text>
</comment>
<dbReference type="InterPro" id="IPR011044">
    <property type="entry name" value="Quino_amine_DH_bsu"/>
</dbReference>
<dbReference type="SUPFAM" id="SSF50969">
    <property type="entry name" value="YVTN repeat-like/Quinoprotein amine dehydrogenase"/>
    <property type="match status" value="1"/>
</dbReference>
<dbReference type="AlphaFoldDB" id="A0A543N9B0"/>
<reference evidence="1 2" key="1">
    <citation type="submission" date="2019-06" db="EMBL/GenBank/DDBJ databases">
        <title>Sequencing the genomes of 1000 actinobacteria strains.</title>
        <authorList>
            <person name="Klenk H.-P."/>
        </authorList>
    </citation>
    <scope>NUCLEOTIDE SEQUENCE [LARGE SCALE GENOMIC DNA]</scope>
    <source>
        <strain evidence="1 2">DSM 45015</strain>
    </source>
</reference>
<proteinExistence type="predicted"/>
<gene>
    <name evidence="1" type="ORF">FHX37_3767</name>
</gene>